<proteinExistence type="predicted"/>
<dbReference type="InterPro" id="IPR000845">
    <property type="entry name" value="Nucleoside_phosphorylase_d"/>
</dbReference>
<dbReference type="GO" id="GO:0009116">
    <property type="term" value="P:nucleoside metabolic process"/>
    <property type="evidence" value="ECO:0007669"/>
    <property type="project" value="InterPro"/>
</dbReference>
<name>A0A916XBP3_9HYPH</name>
<dbReference type="EMBL" id="BMGG01000003">
    <property type="protein sequence ID" value="GGC62082.1"/>
    <property type="molecule type" value="Genomic_DNA"/>
</dbReference>
<sequence>MTGAAAPMTAPAQPSLLFVCGLAREAGIAAGEGARAICGDAPTLQAGLGALPARPDLVVSFGLCGGLDPALRSGDLVVGTTVAAAGTTLASQEGLGRVLVRRLASLGQPARLGVVAAVDAPVLTWRDKARLREATGAIAVDMESLVAARFAAECGLPFVVLRAVSDPADRDLPPLVLKAVGADGRLDLKVVAAAVARSPAQIGGLVAAGLDSAAAFAALGRVRRLPGLFLSLGLADL</sequence>
<evidence type="ECO:0000259" key="1">
    <source>
        <dbReference type="Pfam" id="PF01048"/>
    </source>
</evidence>
<keyword evidence="3" id="KW-1185">Reference proteome</keyword>
<dbReference type="Proteomes" id="UP000637002">
    <property type="component" value="Unassembled WGS sequence"/>
</dbReference>
<reference evidence="2" key="2">
    <citation type="submission" date="2020-09" db="EMBL/GenBank/DDBJ databases">
        <authorList>
            <person name="Sun Q."/>
            <person name="Zhou Y."/>
        </authorList>
    </citation>
    <scope>NUCLEOTIDE SEQUENCE</scope>
    <source>
        <strain evidence="2">CGMCC 1.12919</strain>
    </source>
</reference>
<protein>
    <recommendedName>
        <fullName evidence="1">Nucleoside phosphorylase domain-containing protein</fullName>
    </recommendedName>
</protein>
<dbReference type="GO" id="GO:0019284">
    <property type="term" value="P:L-methionine salvage from S-adenosylmethionine"/>
    <property type="evidence" value="ECO:0007669"/>
    <property type="project" value="TreeGrafter"/>
</dbReference>
<dbReference type="SUPFAM" id="SSF53167">
    <property type="entry name" value="Purine and uridine phosphorylases"/>
    <property type="match status" value="1"/>
</dbReference>
<dbReference type="GO" id="GO:0008930">
    <property type="term" value="F:methylthioadenosine nucleosidase activity"/>
    <property type="evidence" value="ECO:0007669"/>
    <property type="project" value="TreeGrafter"/>
</dbReference>
<evidence type="ECO:0000313" key="2">
    <source>
        <dbReference type="EMBL" id="GGC62082.1"/>
    </source>
</evidence>
<accession>A0A916XBP3</accession>
<dbReference type="InterPro" id="IPR035994">
    <property type="entry name" value="Nucleoside_phosphorylase_sf"/>
</dbReference>
<dbReference type="GO" id="GO:0005829">
    <property type="term" value="C:cytosol"/>
    <property type="evidence" value="ECO:0007669"/>
    <property type="project" value="TreeGrafter"/>
</dbReference>
<dbReference type="PANTHER" id="PTHR46832">
    <property type="entry name" value="5'-METHYLTHIOADENOSINE/S-ADENOSYLHOMOCYSTEINE NUCLEOSIDASE"/>
    <property type="match status" value="1"/>
</dbReference>
<gene>
    <name evidence="2" type="ORF">GCM10010994_20860</name>
</gene>
<dbReference type="Pfam" id="PF01048">
    <property type="entry name" value="PNP_UDP_1"/>
    <property type="match status" value="1"/>
</dbReference>
<dbReference type="PANTHER" id="PTHR46832:SF1">
    <property type="entry name" value="5'-METHYLTHIOADENOSINE_S-ADENOSYLHOMOCYSTEINE NUCLEOSIDASE"/>
    <property type="match status" value="1"/>
</dbReference>
<dbReference type="Gene3D" id="3.40.50.1580">
    <property type="entry name" value="Nucleoside phosphorylase domain"/>
    <property type="match status" value="1"/>
</dbReference>
<organism evidence="2 3">
    <name type="scientific">Chelatococcus reniformis</name>
    <dbReference type="NCBI Taxonomy" id="1494448"/>
    <lineage>
        <taxon>Bacteria</taxon>
        <taxon>Pseudomonadati</taxon>
        <taxon>Pseudomonadota</taxon>
        <taxon>Alphaproteobacteria</taxon>
        <taxon>Hyphomicrobiales</taxon>
        <taxon>Chelatococcaceae</taxon>
        <taxon>Chelatococcus</taxon>
    </lineage>
</organism>
<dbReference type="AlphaFoldDB" id="A0A916XBP3"/>
<comment type="caution">
    <text evidence="2">The sequence shown here is derived from an EMBL/GenBank/DDBJ whole genome shotgun (WGS) entry which is preliminary data.</text>
</comment>
<feature type="domain" description="Nucleoside phosphorylase" evidence="1">
    <location>
        <begin position="54"/>
        <end position="171"/>
    </location>
</feature>
<evidence type="ECO:0000313" key="3">
    <source>
        <dbReference type="Proteomes" id="UP000637002"/>
    </source>
</evidence>
<reference evidence="2" key="1">
    <citation type="journal article" date="2014" name="Int. J. Syst. Evol. Microbiol.">
        <title>Complete genome sequence of Corynebacterium casei LMG S-19264T (=DSM 44701T), isolated from a smear-ripened cheese.</title>
        <authorList>
            <consortium name="US DOE Joint Genome Institute (JGI-PGF)"/>
            <person name="Walter F."/>
            <person name="Albersmeier A."/>
            <person name="Kalinowski J."/>
            <person name="Ruckert C."/>
        </authorList>
    </citation>
    <scope>NUCLEOTIDE SEQUENCE</scope>
    <source>
        <strain evidence="2">CGMCC 1.12919</strain>
    </source>
</reference>
<dbReference type="GO" id="GO:0008782">
    <property type="term" value="F:adenosylhomocysteine nucleosidase activity"/>
    <property type="evidence" value="ECO:0007669"/>
    <property type="project" value="TreeGrafter"/>
</dbReference>